<evidence type="ECO:0000313" key="4">
    <source>
        <dbReference type="EMBL" id="KAG8194522.1"/>
    </source>
</evidence>
<feature type="coiled-coil region" evidence="2">
    <location>
        <begin position="2123"/>
        <end position="2188"/>
    </location>
</feature>
<dbReference type="GO" id="GO:0005975">
    <property type="term" value="P:carbohydrate metabolic process"/>
    <property type="evidence" value="ECO:0007669"/>
    <property type="project" value="InterPro"/>
</dbReference>
<reference evidence="4 5" key="1">
    <citation type="journal article" date="2022" name="Nat. Ecol. Evol.">
        <title>A masculinizing supergene underlies an exaggerated male reproductive morph in a spider.</title>
        <authorList>
            <person name="Hendrickx F."/>
            <person name="De Corte Z."/>
            <person name="Sonet G."/>
            <person name="Van Belleghem S.M."/>
            <person name="Kostlbacher S."/>
            <person name="Vangestel C."/>
        </authorList>
    </citation>
    <scope>NUCLEOTIDE SEQUENCE [LARGE SCALE GENOMIC DNA]</scope>
    <source>
        <strain evidence="4">W744_W776</strain>
    </source>
</reference>
<evidence type="ECO:0000256" key="1">
    <source>
        <dbReference type="ARBA" id="ARBA00004888"/>
    </source>
</evidence>
<dbReference type="EMBL" id="JAFNEN010000102">
    <property type="protein sequence ID" value="KAG8194522.1"/>
    <property type="molecule type" value="Genomic_DNA"/>
</dbReference>
<gene>
    <name evidence="4" type="ORF">JTE90_013274</name>
</gene>
<comment type="caution">
    <text evidence="4">The sequence shown here is derived from an EMBL/GenBank/DDBJ whole genome shotgun (WGS) entry which is preliminary data.</text>
</comment>
<protein>
    <recommendedName>
        <fullName evidence="3">Hexokinase C-terminal domain-containing protein</fullName>
    </recommendedName>
</protein>
<dbReference type="Pfam" id="PF03727">
    <property type="entry name" value="Hexokinase_2"/>
    <property type="match status" value="1"/>
</dbReference>
<proteinExistence type="predicted"/>
<feature type="coiled-coil region" evidence="2">
    <location>
        <begin position="2576"/>
        <end position="2603"/>
    </location>
</feature>
<accession>A0AAV6VES4</accession>
<dbReference type="InterPro" id="IPR022673">
    <property type="entry name" value="Hexokinase_C"/>
</dbReference>
<sequence>MKNDVAYLEKEIESLNSSEQSERKNIQFTKSETVIGNQPHFRTLPRIPDEPVLEDFDLKIPDKYNGKIEILMKTNSCKRFLMTALKIRREEVEQLNGFITELFFKSNSVQIEESNVATLSRKIIVRTVKLKLKEIKNFERYFEILSTLDENLANSIPNALHFCKCLCEKHKSSLENKVIQLQEIFSRLPKLSDSHTSEFHSCKEVCFDVSNIIQNEMQELQQVVLCLVSEENESHSKAKLVCSRLYLEMIERRKQEFDVLVTDLDLLDNAKLNGLNNEDAILVNKLREAFLTSIIVRENEVEWLGKEINSGKDVSERKSANIVVCLKDLFCAALELEKRHYEKILLPKKEESFEVIPISYSLKDLFDIVAECLKRRTMPNESVPNKKLYIQTHSLEEFFSALFDSKQNEIEIPLHKLKEDLEEILTNMVKEIKEQENKNILESKLHIQALKISNSWKEIFLAAADIRRRELAETIPAKIKNLKEEQANINCDMLSKSNYKGKDIALFWQQLLLDVVSMKKEEIKKIQQLLNDPHSAVSEVISYHIQPHQPTEKGIGVQLQEYNELLNSIEHKRMKQPTYYVSDWDDIIAESFFIEQLEAAKITTEEKSISLDDDKSSKYNLVNVFKQEPNWDEIFKESLNVFTEEKELSLLLQLKKTCHIPLVPWTDVFKKAVEVWEQQVNTELHDNLETEMDAKQEEYIGIKELQETISACISKQNSMTGNSQNLNSNMLWENIFQESVNVITKSEDLGNILKTQDLKLQYQAARIHSPWNDYFIKIAQLKMKHSETIINEHVAVDELAEKVHKELLEESSPITKHPTSNTPISSWTTKPFEEFDKLEKDLNKTNLIKESELVVKQQPDSNQFVKNNNENTLLKVEPEKLISHGKKMFLIALELRKAKVKAMKEELRILNEEDSFQEKDSVQSLDNWKKVVSIAVDQKVTGKQPKQSNKRNYLESSEKLFFLAAKSLRRKLEVDSSPYVTVKESENFDWDNPAESTNWEELFQNIGEFILIGIQSIKRLGLNEVDEEELLPNKAVESLDDDIVDLPDWIEILLEAIEKAIKENNPNQIIMQDILEKYLIAQPLPSWNEIFFMLMNFSNYGIQDKLNSDSYYLVEKEDSKNVKLLAPCDILSWDDILIATLKDYLQEPSSFSNFSYDQRVVHSWICMFPSKSAYDKYQAKEKLLEEEIELLQPSSVIKPDEIPNDIMWKHVFPMAVIVWRKKMEEYLNSFKKAPYASVLSNNELNIPEAKNIKGSTDLDTTQLNKSVPSHPEHTISATESFDINIPWREVFFAALERKKTIIYKLIGLKESESINTSQKTSSSAFDRAQSITFTVNSVLDLPITPHELIEAYKILKLKNVVHYNEKEPQSNIEANPALQMEDIKPFDVIKAFGSILLKGLELRSIETSVLEQELSKIKSSHKENKKASSTLKALRMYYNGAIEFRQKENKNIDFELATLKDVKDIFLEYVSFSKTYAVYQRNQKQESIIIKAVRNLQEIESDFQQKLVVHLNQCVLGCKELVNKKNDPNLQIDMKTMKILKEKNILKGQNILDSCVKILETVAILRKEELKIIQNELELMQRNTDFKCSLEIKVSTIFIVILNFLLNALLERNNSLDLLSNNIQVLKQIEGNMNAKVENALICCKDFFSKAIHKRKSEITAISSELECLKGDLKNNDQNVLDIFSSCENYCEKATYIRNLELQKIYSYLEQISTVEVIEFYDNCRKYFSTSFDKRKQESQEIQTLMEPLKQLKTQQGKCNELSSELDEVLCKVFGIEPESNKSMFEIKETEQTNLNEEIHKKFVDFYSKLLSFTQKEGEEFEESLKVLKKFQNEIAKEPIEILGNFISKLIKENETIKHEIKVLETGIKNFKTCQKQFEIDVNSILTMCQRHFSLSLDNTKEEIDEINFQLEMINKGLTEDDALQFENLYSENILLLDIVPSAFKELLNKSPSNEGKQLSQTFIEVAIKNLENALKWRKDCKNSLIDNIKFLLDYNDKPIKILISCEESISFIKEKRKQENQDIYSLINSSKKEENRDCEECLKEILYLNDKALYFTGKEHIRFTEAVQYLQKEKSGIFSLCEGVISCIIHKREEEMQAMTSDLSNLQIIDSSEDSGTSSNLKNRLKSGIKERENEVQTMKKDLNQWSTETEILPIVDSCKKHLNSCLENKEAEVQNILKLLKSLKEEGNRNISLHSPILESILNKNNADYEGLQLEISKFDYSYKELNLQCKRIVEACQKLYCCFLENFEIEIEGILCDLKHLEMFSNDKPKSEQFENQQATVNFKNLFTSLFNLKKKELQRDVHRAALKDEIHRKQLDIMQAENPEIQALNDNKGLQPEFGAMNAQPSKTKRKQVVSKITSLTQLNTYFDKLKEKKNKIKGKLAKEFRDELNYAVNQEIYYEVPPQSQVEETGLVTESSSKTETFTNRVYEIKLQNIEDDIKLKRYKILNVILKRKSFMDTLIASKRQEMENCILCKETKIRQMRDSVCSEDSQVVCSLKDIFQDIVKLKNKEKHALQNRQQLDKYRDHDLEDLNVLVNFDDIFSVALSLKDEEIEMIKYSNNKEIERCILVMKKECETVIEKAKRKLEKALVKYRDHEKSKAQIYTGLVSASKNTNIEEYVINDEEIFPDIKAFEDYISSIDKHSSKVEQFKKETSVDVPFHIPHIRPHAYALHGVAGHLLNLYKDEVESISQALRDITNEIDHATKYGINFKLNDLPSENEEMSLKDNKSLSTHSIFADKKEMLCDVVSILNSNTSMLMVGSSMNSNCGIALNLGNEFGLVYFEKISRICNWNNPKPDIKEFDWDVTTVPLCSSRFQRFISDVGLLEQIRFILLDLHHQHLFCRKCNLSNLSVDNGLQFETLRKFLSATYIEDALQLLPVKCGNPKANDINVALYAIKFVLMRGALLTSICLAAILEQSEEQNISIITNSPFIQKLPEYQTFIKTFTSILCPDKTIDFLVADNVSCGIGSAMAACVTFNSNNQHPENVIYELQSLLNQNSKIFHINSFMKTLESTQTLNQALKLAYQYLEELNFDLPISVVWAYYFMNERYEEAKNLFKENIVSLREVNSLICENINSTSNIELYKMYKDFVNQNCKDNNVVVKMFQSLFDFLIYRNLYDEAVIFIKELTELGITVENLKLSSLAKLHEFWLKNKSSYENISAFFLPLQNVHDKYTSEFD</sequence>
<dbReference type="GO" id="GO:0005524">
    <property type="term" value="F:ATP binding"/>
    <property type="evidence" value="ECO:0007669"/>
    <property type="project" value="InterPro"/>
</dbReference>
<keyword evidence="2" id="KW-0175">Coiled coil</keyword>
<feature type="domain" description="Hexokinase C-terminal" evidence="3">
    <location>
        <begin position="2824"/>
        <end position="2980"/>
    </location>
</feature>
<comment type="pathway">
    <text evidence="1">Carbohydrate degradation; glycolysis; D-glyceraldehyde 3-phosphate and glycerone phosphate from D-glucose: step 1/4.</text>
</comment>
<dbReference type="InterPro" id="IPR043129">
    <property type="entry name" value="ATPase_NBD"/>
</dbReference>
<keyword evidence="5" id="KW-1185">Reference proteome</keyword>
<dbReference type="GO" id="GO:0016773">
    <property type="term" value="F:phosphotransferase activity, alcohol group as acceptor"/>
    <property type="evidence" value="ECO:0007669"/>
    <property type="project" value="InterPro"/>
</dbReference>
<dbReference type="Proteomes" id="UP000827092">
    <property type="component" value="Unassembled WGS sequence"/>
</dbReference>
<organism evidence="4 5">
    <name type="scientific">Oedothorax gibbosus</name>
    <dbReference type="NCBI Taxonomy" id="931172"/>
    <lineage>
        <taxon>Eukaryota</taxon>
        <taxon>Metazoa</taxon>
        <taxon>Ecdysozoa</taxon>
        <taxon>Arthropoda</taxon>
        <taxon>Chelicerata</taxon>
        <taxon>Arachnida</taxon>
        <taxon>Araneae</taxon>
        <taxon>Araneomorphae</taxon>
        <taxon>Entelegynae</taxon>
        <taxon>Araneoidea</taxon>
        <taxon>Linyphiidae</taxon>
        <taxon>Erigoninae</taxon>
        <taxon>Oedothorax</taxon>
    </lineage>
</organism>
<evidence type="ECO:0000256" key="2">
    <source>
        <dbReference type="SAM" id="Coils"/>
    </source>
</evidence>
<evidence type="ECO:0000259" key="3">
    <source>
        <dbReference type="Pfam" id="PF03727"/>
    </source>
</evidence>
<dbReference type="Gene3D" id="3.40.367.20">
    <property type="match status" value="1"/>
</dbReference>
<evidence type="ECO:0000313" key="5">
    <source>
        <dbReference type="Proteomes" id="UP000827092"/>
    </source>
</evidence>
<name>A0AAV6VES4_9ARAC</name>
<dbReference type="SUPFAM" id="SSF53067">
    <property type="entry name" value="Actin-like ATPase domain"/>
    <property type="match status" value="1"/>
</dbReference>